<dbReference type="Gene3D" id="3.30.70.360">
    <property type="match status" value="1"/>
</dbReference>
<dbReference type="RefSeq" id="WP_244315104.1">
    <property type="nucleotide sequence ID" value="NZ_QEOB01000046.1"/>
</dbReference>
<dbReference type="Pfam" id="PF01546">
    <property type="entry name" value="Peptidase_M20"/>
    <property type="match status" value="1"/>
</dbReference>
<dbReference type="Pfam" id="PF07687">
    <property type="entry name" value="M20_dimer"/>
    <property type="match status" value="1"/>
</dbReference>
<dbReference type="NCBIfam" id="TIGR01891">
    <property type="entry name" value="amidohydrolases"/>
    <property type="match status" value="1"/>
</dbReference>
<keyword evidence="1 3" id="KW-0378">Hydrolase</keyword>
<evidence type="ECO:0000313" key="4">
    <source>
        <dbReference type="Proteomes" id="UP000245712"/>
    </source>
</evidence>
<dbReference type="GO" id="GO:0016787">
    <property type="term" value="F:hydrolase activity"/>
    <property type="evidence" value="ECO:0007669"/>
    <property type="project" value="UniProtKB-KW"/>
</dbReference>
<dbReference type="InterPro" id="IPR002933">
    <property type="entry name" value="Peptidase_M20"/>
</dbReference>
<dbReference type="SUPFAM" id="SSF53187">
    <property type="entry name" value="Zn-dependent exopeptidases"/>
    <property type="match status" value="1"/>
</dbReference>
<organism evidence="3 4">
    <name type="scientific">Paraburkholderia unamae</name>
    <dbReference type="NCBI Taxonomy" id="219649"/>
    <lineage>
        <taxon>Bacteria</taxon>
        <taxon>Pseudomonadati</taxon>
        <taxon>Pseudomonadota</taxon>
        <taxon>Betaproteobacteria</taxon>
        <taxon>Burkholderiales</taxon>
        <taxon>Burkholderiaceae</taxon>
        <taxon>Paraburkholderia</taxon>
    </lineage>
</organism>
<sequence>MQKAFASPSQAAPLAGSYTRIADLTPHHDTLCSMRHHLHRHPELAYEENATAAYAARQLESWGWQVARGVGKTGVVATLSAGGGTRSVGLRTDMDALPIDEATGLPYTSEAPGKMHACGHDGHMAMLLGAAQHLAATRKFSGTVHLFFQPAEEHGVQSGAMQMIEEGLFERFPCDAVFAMHNHPGAEPGVFLLRRGPFMSAFDKVVIDIEGIGGHSARPHLSVDPVVVASSIVMALQTIVARNVDPAQSAVITVGSMHVGTASNVIASSARLDISVRSFDDGVRALLLRRIEAIARLQAESYGATARVQTTDGYPAVVNSSEETDFAAEVARELVGENNVVEQAALVMGSEDFAFMLQRRPGALLRIGNGTGEAARMLHSPHYDFNDRNLPIGAAFWSRLVERYLGRQTHTAV</sequence>
<name>A0ABX5K6H9_9BURK</name>
<dbReference type="InterPro" id="IPR017439">
    <property type="entry name" value="Amidohydrolase"/>
</dbReference>
<dbReference type="PANTHER" id="PTHR11014">
    <property type="entry name" value="PEPTIDASE M20 FAMILY MEMBER"/>
    <property type="match status" value="1"/>
</dbReference>
<evidence type="ECO:0000256" key="1">
    <source>
        <dbReference type="ARBA" id="ARBA00022801"/>
    </source>
</evidence>
<feature type="domain" description="Peptidase M20 dimerisation" evidence="2">
    <location>
        <begin position="205"/>
        <end position="297"/>
    </location>
</feature>
<dbReference type="SUPFAM" id="SSF55031">
    <property type="entry name" value="Bacterial exopeptidase dimerisation domain"/>
    <property type="match status" value="1"/>
</dbReference>
<protein>
    <submittedName>
        <fullName evidence="3">Hippurate hydrolase</fullName>
    </submittedName>
</protein>
<accession>A0ABX5K6H9</accession>
<dbReference type="PIRSF" id="PIRSF005962">
    <property type="entry name" value="Pept_M20D_amidohydro"/>
    <property type="match status" value="1"/>
</dbReference>
<dbReference type="EMBL" id="QEOB01000046">
    <property type="protein sequence ID" value="PVX61049.1"/>
    <property type="molecule type" value="Genomic_DNA"/>
</dbReference>
<dbReference type="InterPro" id="IPR036264">
    <property type="entry name" value="Bact_exopeptidase_dim_dom"/>
</dbReference>
<proteinExistence type="predicted"/>
<gene>
    <name evidence="3" type="ORF">C7402_14627</name>
</gene>
<comment type="caution">
    <text evidence="3">The sequence shown here is derived from an EMBL/GenBank/DDBJ whole genome shotgun (WGS) entry which is preliminary data.</text>
</comment>
<dbReference type="CDD" id="cd05666">
    <property type="entry name" value="M20_Acy1-like"/>
    <property type="match status" value="1"/>
</dbReference>
<evidence type="ECO:0000259" key="2">
    <source>
        <dbReference type="Pfam" id="PF07687"/>
    </source>
</evidence>
<dbReference type="PANTHER" id="PTHR11014:SF63">
    <property type="entry name" value="METALLOPEPTIDASE, PUTATIVE (AFU_ORTHOLOGUE AFUA_6G09600)-RELATED"/>
    <property type="match status" value="1"/>
</dbReference>
<reference evidence="3 4" key="1">
    <citation type="submission" date="2018-05" db="EMBL/GenBank/DDBJ databases">
        <title>Genomic Encyclopedia of Type Strains, Phase IV (KMG-V): Genome sequencing to study the core and pangenomes of soil and plant-associated prokaryotes.</title>
        <authorList>
            <person name="Whitman W."/>
        </authorList>
    </citation>
    <scope>NUCLEOTIDE SEQUENCE [LARGE SCALE GENOMIC DNA]</scope>
    <source>
        <strain evidence="3 4">SCZa-39</strain>
    </source>
</reference>
<dbReference type="Gene3D" id="3.40.630.10">
    <property type="entry name" value="Zn peptidases"/>
    <property type="match status" value="1"/>
</dbReference>
<evidence type="ECO:0000313" key="3">
    <source>
        <dbReference type="EMBL" id="PVX61049.1"/>
    </source>
</evidence>
<dbReference type="Proteomes" id="UP000245712">
    <property type="component" value="Unassembled WGS sequence"/>
</dbReference>
<keyword evidence="4" id="KW-1185">Reference proteome</keyword>
<dbReference type="InterPro" id="IPR011650">
    <property type="entry name" value="Peptidase_M20_dimer"/>
</dbReference>